<reference evidence="2" key="1">
    <citation type="journal article" date="2011" name="Proc. Natl. Acad. Sci. U.S.A.">
        <title>Genomic insights into the physiology and ecology of the marine filamentous cyanobacterium Lyngbya majuscula.</title>
        <authorList>
            <person name="Jones A.C."/>
            <person name="Monroe E.A."/>
            <person name="Podell S."/>
            <person name="Hess W.R."/>
            <person name="Klages S."/>
            <person name="Esquenazi E."/>
            <person name="Niessen S."/>
            <person name="Hoover H."/>
            <person name="Rothmann M."/>
            <person name="Lasken R.S."/>
            <person name="Yates J.R.III."/>
            <person name="Reinhardt R."/>
            <person name="Kube M."/>
            <person name="Burkart M.D."/>
            <person name="Allen E.E."/>
            <person name="Dorrestein P.C."/>
            <person name="Gerwick W.H."/>
            <person name="Gerwick L."/>
        </authorList>
    </citation>
    <scope>NUCLEOTIDE SEQUENCE [LARGE SCALE GENOMIC DNA]</scope>
    <source>
        <strain evidence="2">3L</strain>
    </source>
</reference>
<dbReference type="AlphaFoldDB" id="F4XQC7"/>
<accession>F4XQC7</accession>
<gene>
    <name evidence="1" type="ORF">LYNGBM3L_44000</name>
</gene>
<dbReference type="EMBL" id="GL890858">
    <property type="protein sequence ID" value="EGJ33213.1"/>
    <property type="molecule type" value="Genomic_DNA"/>
</dbReference>
<organism evidence="1 2">
    <name type="scientific">Moorena producens 3L</name>
    <dbReference type="NCBI Taxonomy" id="489825"/>
    <lineage>
        <taxon>Bacteria</taxon>
        <taxon>Bacillati</taxon>
        <taxon>Cyanobacteriota</taxon>
        <taxon>Cyanophyceae</taxon>
        <taxon>Coleofasciculales</taxon>
        <taxon>Coleofasciculaceae</taxon>
        <taxon>Moorena</taxon>
    </lineage>
</organism>
<dbReference type="HOGENOM" id="CLU_2634212_0_0_3"/>
<dbReference type="Proteomes" id="UP000003959">
    <property type="component" value="Unassembled WGS sequence"/>
</dbReference>
<keyword evidence="2" id="KW-1185">Reference proteome</keyword>
<protein>
    <submittedName>
        <fullName evidence="1">Uncharacterized protein</fullName>
    </submittedName>
</protein>
<name>F4XQC7_9CYAN</name>
<evidence type="ECO:0000313" key="2">
    <source>
        <dbReference type="Proteomes" id="UP000003959"/>
    </source>
</evidence>
<sequence>MERFMLTTACKPWLCIPKINSQQSIVNSQQSTVNIVNVIQITLYWQKVNNLLKLKSPQINLRYLIMKNARKNFIREI</sequence>
<proteinExistence type="predicted"/>
<evidence type="ECO:0000313" key="1">
    <source>
        <dbReference type="EMBL" id="EGJ33213.1"/>
    </source>
</evidence>